<evidence type="ECO:0000313" key="1">
    <source>
        <dbReference type="EMBL" id="CAG7716653.1"/>
    </source>
</evidence>
<dbReference type="Proteomes" id="UP000708208">
    <property type="component" value="Unassembled WGS sequence"/>
</dbReference>
<comment type="caution">
    <text evidence="1">The sequence shown here is derived from an EMBL/GenBank/DDBJ whole genome shotgun (WGS) entry which is preliminary data.</text>
</comment>
<name>A0A8J2J8V1_9HEXA</name>
<reference evidence="1" key="1">
    <citation type="submission" date="2021-06" db="EMBL/GenBank/DDBJ databases">
        <authorList>
            <person name="Hodson N. C."/>
            <person name="Mongue J. A."/>
            <person name="Jaron S. K."/>
        </authorList>
    </citation>
    <scope>NUCLEOTIDE SEQUENCE</scope>
</reference>
<proteinExistence type="predicted"/>
<dbReference type="EMBL" id="CAJVCH010040169">
    <property type="protein sequence ID" value="CAG7716653.1"/>
    <property type="molecule type" value="Genomic_DNA"/>
</dbReference>
<dbReference type="AlphaFoldDB" id="A0A8J2J8V1"/>
<sequence>FLRDAPDDSDGHAQCGDCCLRTLRPQSDPVQEIDPVLEGLREFGADPTEDIVKL</sequence>
<feature type="non-terminal residue" evidence="1">
    <location>
        <position position="1"/>
    </location>
</feature>
<protein>
    <submittedName>
        <fullName evidence="1">Uncharacterized protein</fullName>
    </submittedName>
</protein>
<accession>A0A8J2J8V1</accession>
<evidence type="ECO:0000313" key="2">
    <source>
        <dbReference type="Proteomes" id="UP000708208"/>
    </source>
</evidence>
<gene>
    <name evidence="1" type="ORF">AFUS01_LOCUS6151</name>
</gene>
<keyword evidence="2" id="KW-1185">Reference proteome</keyword>
<organism evidence="1 2">
    <name type="scientific">Allacma fusca</name>
    <dbReference type="NCBI Taxonomy" id="39272"/>
    <lineage>
        <taxon>Eukaryota</taxon>
        <taxon>Metazoa</taxon>
        <taxon>Ecdysozoa</taxon>
        <taxon>Arthropoda</taxon>
        <taxon>Hexapoda</taxon>
        <taxon>Collembola</taxon>
        <taxon>Symphypleona</taxon>
        <taxon>Sminthuridae</taxon>
        <taxon>Allacma</taxon>
    </lineage>
</organism>